<reference evidence="20 21" key="1">
    <citation type="journal article" date="2015" name="Int. J. Syst. Evol. Microbiol.">
        <title>Halomonas salicampi sp. nov., a halotolerant and alkalitolerant bacterium isolated from a saltern soil.</title>
        <authorList>
            <person name="Lee J.C."/>
            <person name="Kim Y.S."/>
            <person name="Yun B.S."/>
            <person name="Whang K.S."/>
        </authorList>
    </citation>
    <scope>NUCLEOTIDE SEQUENCE [LARGE SCALE GENOMIC DNA]</scope>
    <source>
        <strain evidence="20 21">BH103</strain>
    </source>
</reference>
<dbReference type="NCBIfam" id="TIGR01241">
    <property type="entry name" value="FtsH_fam"/>
    <property type="match status" value="1"/>
</dbReference>
<comment type="subunit">
    <text evidence="15">Homohexamer.</text>
</comment>
<dbReference type="PROSITE" id="PS00674">
    <property type="entry name" value="AAA"/>
    <property type="match status" value="1"/>
</dbReference>
<feature type="region of interest" description="Disordered" evidence="18">
    <location>
        <begin position="639"/>
        <end position="662"/>
    </location>
</feature>
<dbReference type="InterPro" id="IPR003593">
    <property type="entry name" value="AAA+_ATPase"/>
</dbReference>
<dbReference type="InterPro" id="IPR027417">
    <property type="entry name" value="P-loop_NTPase"/>
</dbReference>
<feature type="region of interest" description="Disordered" evidence="18">
    <location>
        <begin position="1"/>
        <end position="32"/>
    </location>
</feature>
<accession>A0A7Z0LJG5</accession>
<keyword evidence="3 15" id="KW-1003">Cell membrane</keyword>
<evidence type="ECO:0000256" key="4">
    <source>
        <dbReference type="ARBA" id="ARBA00022670"/>
    </source>
</evidence>
<evidence type="ECO:0000256" key="6">
    <source>
        <dbReference type="ARBA" id="ARBA00022723"/>
    </source>
</evidence>
<dbReference type="Pfam" id="PF00004">
    <property type="entry name" value="AAA"/>
    <property type="match status" value="1"/>
</dbReference>
<dbReference type="Gene3D" id="1.10.8.60">
    <property type="match status" value="1"/>
</dbReference>
<evidence type="ECO:0000256" key="12">
    <source>
        <dbReference type="ARBA" id="ARBA00023049"/>
    </source>
</evidence>
<dbReference type="SUPFAM" id="SSF140990">
    <property type="entry name" value="FtsH protease domain-like"/>
    <property type="match status" value="1"/>
</dbReference>
<dbReference type="GO" id="GO:0008270">
    <property type="term" value="F:zinc ion binding"/>
    <property type="evidence" value="ECO:0007669"/>
    <property type="project" value="UniProtKB-UniRule"/>
</dbReference>
<feature type="binding site" evidence="15">
    <location>
        <position position="462"/>
    </location>
    <ligand>
        <name>Zn(2+)</name>
        <dbReference type="ChEBI" id="CHEBI:29105"/>
        <note>catalytic</note>
    </ligand>
</feature>
<dbReference type="Proteomes" id="UP000586119">
    <property type="component" value="Unassembled WGS sequence"/>
</dbReference>
<evidence type="ECO:0000256" key="8">
    <source>
        <dbReference type="ARBA" id="ARBA00022801"/>
    </source>
</evidence>
<dbReference type="GO" id="GO:0016887">
    <property type="term" value="F:ATP hydrolysis activity"/>
    <property type="evidence" value="ECO:0007669"/>
    <property type="project" value="UniProtKB-UniRule"/>
</dbReference>
<feature type="transmembrane region" description="Helical" evidence="15">
    <location>
        <begin position="144"/>
        <end position="166"/>
    </location>
</feature>
<evidence type="ECO:0000256" key="14">
    <source>
        <dbReference type="ARBA" id="ARBA00061570"/>
    </source>
</evidence>
<dbReference type="RefSeq" id="WP_179929352.1">
    <property type="nucleotide sequence ID" value="NZ_JACCDF010000002.1"/>
</dbReference>
<feature type="domain" description="AAA+ ATPase" evidence="19">
    <location>
        <begin position="233"/>
        <end position="372"/>
    </location>
</feature>
<evidence type="ECO:0000256" key="5">
    <source>
        <dbReference type="ARBA" id="ARBA00022692"/>
    </source>
</evidence>
<dbReference type="InterPro" id="IPR000642">
    <property type="entry name" value="Peptidase_M41"/>
</dbReference>
<keyword evidence="9 15" id="KW-0862">Zinc</keyword>
<dbReference type="Pfam" id="PF01434">
    <property type="entry name" value="Peptidase_M41"/>
    <property type="match status" value="1"/>
</dbReference>
<dbReference type="GO" id="GO:0005524">
    <property type="term" value="F:ATP binding"/>
    <property type="evidence" value="ECO:0007669"/>
    <property type="project" value="UniProtKB-UniRule"/>
</dbReference>
<evidence type="ECO:0000256" key="18">
    <source>
        <dbReference type="SAM" id="MobiDB-lite"/>
    </source>
</evidence>
<dbReference type="InterPro" id="IPR037219">
    <property type="entry name" value="Peptidase_M41-like"/>
</dbReference>
<dbReference type="Gene3D" id="3.30.720.210">
    <property type="match status" value="1"/>
</dbReference>
<dbReference type="AlphaFoldDB" id="A0A7Z0LJG5"/>
<comment type="function">
    <text evidence="15">Acts as a processive, ATP-dependent zinc metallopeptidase for both cytoplasmic and membrane proteins. Plays a role in the quality control of integral membrane proteins.</text>
</comment>
<evidence type="ECO:0000256" key="17">
    <source>
        <dbReference type="SAM" id="Coils"/>
    </source>
</evidence>
<keyword evidence="6 15" id="KW-0479">Metal-binding</keyword>
<evidence type="ECO:0000256" key="2">
    <source>
        <dbReference type="ARBA" id="ARBA00010044"/>
    </source>
</evidence>
<keyword evidence="7 15" id="KW-0547">Nucleotide-binding</keyword>
<comment type="similarity">
    <text evidence="16">Belongs to the AAA ATPase family.</text>
</comment>
<keyword evidence="13 15" id="KW-0472">Membrane</keyword>
<feature type="compositionally biased region" description="Basic and acidic residues" evidence="18">
    <location>
        <begin position="644"/>
        <end position="653"/>
    </location>
</feature>
<dbReference type="PANTHER" id="PTHR23076">
    <property type="entry name" value="METALLOPROTEASE M41 FTSH"/>
    <property type="match status" value="1"/>
</dbReference>
<feature type="compositionally biased region" description="Basic and acidic residues" evidence="18">
    <location>
        <begin position="13"/>
        <end position="27"/>
    </location>
</feature>
<evidence type="ECO:0000256" key="9">
    <source>
        <dbReference type="ARBA" id="ARBA00022833"/>
    </source>
</evidence>
<dbReference type="SUPFAM" id="SSF52540">
    <property type="entry name" value="P-loop containing nucleoside triphosphate hydrolases"/>
    <property type="match status" value="1"/>
</dbReference>
<dbReference type="SMART" id="SM00382">
    <property type="entry name" value="AAA"/>
    <property type="match status" value="1"/>
</dbReference>
<keyword evidence="12 15" id="KW-0482">Metalloprotease</keyword>
<organism evidence="20 21">
    <name type="scientific">Vreelandella salicampi</name>
    <dbReference type="NCBI Taxonomy" id="1449798"/>
    <lineage>
        <taxon>Bacteria</taxon>
        <taxon>Pseudomonadati</taxon>
        <taxon>Pseudomonadota</taxon>
        <taxon>Gammaproteobacteria</taxon>
        <taxon>Oceanospirillales</taxon>
        <taxon>Halomonadaceae</taxon>
        <taxon>Vreelandella</taxon>
    </lineage>
</organism>
<dbReference type="InterPro" id="IPR003959">
    <property type="entry name" value="ATPase_AAA_core"/>
</dbReference>
<evidence type="ECO:0000256" key="7">
    <source>
        <dbReference type="ARBA" id="ARBA00022741"/>
    </source>
</evidence>
<evidence type="ECO:0000256" key="11">
    <source>
        <dbReference type="ARBA" id="ARBA00022989"/>
    </source>
</evidence>
<evidence type="ECO:0000256" key="10">
    <source>
        <dbReference type="ARBA" id="ARBA00022840"/>
    </source>
</evidence>
<keyword evidence="5 15" id="KW-0812">Transmembrane</keyword>
<dbReference type="Gene3D" id="1.20.58.760">
    <property type="entry name" value="Peptidase M41"/>
    <property type="match status" value="1"/>
</dbReference>
<keyword evidence="10 15" id="KW-0067">ATP-binding</keyword>
<keyword evidence="8 15" id="KW-0378">Hydrolase</keyword>
<evidence type="ECO:0000256" key="16">
    <source>
        <dbReference type="RuleBase" id="RU003651"/>
    </source>
</evidence>
<dbReference type="EMBL" id="JACCDF010000002">
    <property type="protein sequence ID" value="NYS60028.1"/>
    <property type="molecule type" value="Genomic_DNA"/>
</dbReference>
<feature type="binding site" evidence="15">
    <location>
        <position position="538"/>
    </location>
    <ligand>
        <name>Zn(2+)</name>
        <dbReference type="ChEBI" id="CHEBI:29105"/>
        <note>catalytic</note>
    </ligand>
</feature>
<name>A0A7Z0LJG5_9GAMM</name>
<keyword evidence="17" id="KW-0175">Coiled coil</keyword>
<dbReference type="Gene3D" id="3.40.50.300">
    <property type="entry name" value="P-loop containing nucleotide triphosphate hydrolases"/>
    <property type="match status" value="1"/>
</dbReference>
<keyword evidence="4 15" id="KW-0645">Protease</keyword>
<dbReference type="InterPro" id="IPR041569">
    <property type="entry name" value="AAA_lid_3"/>
</dbReference>
<keyword evidence="11 15" id="KW-1133">Transmembrane helix</keyword>
<feature type="binding site" evidence="15">
    <location>
        <position position="466"/>
    </location>
    <ligand>
        <name>Zn(2+)</name>
        <dbReference type="ChEBI" id="CHEBI:29105"/>
        <note>catalytic</note>
    </ligand>
</feature>
<evidence type="ECO:0000313" key="21">
    <source>
        <dbReference type="Proteomes" id="UP000586119"/>
    </source>
</evidence>
<comment type="subcellular location">
    <subcellularLocation>
        <location evidence="15">Cell membrane</location>
        <topology evidence="15">Multi-pass membrane protein</topology>
        <orientation evidence="15">Cytoplasmic side</orientation>
    </subcellularLocation>
    <subcellularLocation>
        <location evidence="1">Membrane</location>
    </subcellularLocation>
</comment>
<evidence type="ECO:0000256" key="15">
    <source>
        <dbReference type="HAMAP-Rule" id="MF_01458"/>
    </source>
</evidence>
<gene>
    <name evidence="20" type="primary">hflB</name>
    <name evidence="15" type="synonym">ftsH</name>
    <name evidence="20" type="ORF">HZS81_04540</name>
</gene>
<dbReference type="PANTHER" id="PTHR23076:SF97">
    <property type="entry name" value="ATP-DEPENDENT ZINC METALLOPROTEASE YME1L1"/>
    <property type="match status" value="1"/>
</dbReference>
<evidence type="ECO:0000256" key="3">
    <source>
        <dbReference type="ARBA" id="ARBA00022475"/>
    </source>
</evidence>
<dbReference type="CDD" id="cd19501">
    <property type="entry name" value="RecA-like_FtsH"/>
    <property type="match status" value="1"/>
</dbReference>
<comment type="caution">
    <text evidence="20">The sequence shown here is derived from an EMBL/GenBank/DDBJ whole genome shotgun (WGS) entry which is preliminary data.</text>
</comment>
<dbReference type="InterPro" id="IPR005936">
    <property type="entry name" value="FtsH"/>
</dbReference>
<evidence type="ECO:0000256" key="1">
    <source>
        <dbReference type="ARBA" id="ARBA00004370"/>
    </source>
</evidence>
<dbReference type="HAMAP" id="MF_01458">
    <property type="entry name" value="FtsH"/>
    <property type="match status" value="1"/>
</dbReference>
<dbReference type="FunFam" id="3.40.50.300:FF:000001">
    <property type="entry name" value="ATP-dependent zinc metalloprotease FtsH"/>
    <property type="match status" value="1"/>
</dbReference>
<feature type="active site" evidence="15">
    <location>
        <position position="463"/>
    </location>
</feature>
<evidence type="ECO:0000256" key="13">
    <source>
        <dbReference type="ARBA" id="ARBA00023136"/>
    </source>
</evidence>
<dbReference type="Pfam" id="PF17862">
    <property type="entry name" value="AAA_lid_3"/>
    <property type="match status" value="1"/>
</dbReference>
<feature type="binding site" evidence="15">
    <location>
        <begin position="241"/>
        <end position="248"/>
    </location>
    <ligand>
        <name>ATP</name>
        <dbReference type="ChEBI" id="CHEBI:30616"/>
    </ligand>
</feature>
<protein>
    <recommendedName>
        <fullName evidence="15">ATP-dependent zinc metalloprotease FtsH</fullName>
        <ecNumber evidence="15">3.4.24.-</ecNumber>
    </recommendedName>
</protein>
<comment type="similarity">
    <text evidence="2 15">In the C-terminal section; belongs to the peptidase M41 family.</text>
</comment>
<proteinExistence type="inferred from homology"/>
<dbReference type="EC" id="3.4.24.-" evidence="15"/>
<dbReference type="GO" id="GO:0030163">
    <property type="term" value="P:protein catabolic process"/>
    <property type="evidence" value="ECO:0007669"/>
    <property type="project" value="UniProtKB-UniRule"/>
</dbReference>
<feature type="transmembrane region" description="Helical" evidence="15">
    <location>
        <begin position="40"/>
        <end position="57"/>
    </location>
</feature>
<evidence type="ECO:0000313" key="20">
    <source>
        <dbReference type="EMBL" id="NYS60028.1"/>
    </source>
</evidence>
<dbReference type="GO" id="GO:0004222">
    <property type="term" value="F:metalloendopeptidase activity"/>
    <property type="evidence" value="ECO:0007669"/>
    <property type="project" value="InterPro"/>
</dbReference>
<dbReference type="GO" id="GO:0005886">
    <property type="term" value="C:plasma membrane"/>
    <property type="evidence" value="ECO:0007669"/>
    <property type="project" value="UniProtKB-SubCell"/>
</dbReference>
<dbReference type="Pfam" id="PF06480">
    <property type="entry name" value="FtsH_ext"/>
    <property type="match status" value="1"/>
</dbReference>
<keyword evidence="21" id="KW-1185">Reference proteome</keyword>
<feature type="coiled-coil region" evidence="17">
    <location>
        <begin position="599"/>
        <end position="633"/>
    </location>
</feature>
<comment type="cofactor">
    <cofactor evidence="15">
        <name>Zn(2+)</name>
        <dbReference type="ChEBI" id="CHEBI:29105"/>
    </cofactor>
    <text evidence="15">Binds 1 zinc ion per subunit.</text>
</comment>
<dbReference type="InterPro" id="IPR003960">
    <property type="entry name" value="ATPase_AAA_CS"/>
</dbReference>
<evidence type="ECO:0000259" key="19">
    <source>
        <dbReference type="SMART" id="SM00382"/>
    </source>
</evidence>
<dbReference type="FunFam" id="1.20.58.760:FF:000001">
    <property type="entry name" value="ATP-dependent zinc metalloprotease FtsH"/>
    <property type="match status" value="1"/>
</dbReference>
<dbReference type="GO" id="GO:0006508">
    <property type="term" value="P:proteolysis"/>
    <property type="evidence" value="ECO:0007669"/>
    <property type="project" value="UniProtKB-KW"/>
</dbReference>
<comment type="similarity">
    <text evidence="14 15">In the central section; belongs to the AAA ATPase family.</text>
</comment>
<dbReference type="InterPro" id="IPR011546">
    <property type="entry name" value="Pept_M41_FtsH_extracell"/>
</dbReference>
<dbReference type="GO" id="GO:0004176">
    <property type="term" value="F:ATP-dependent peptidase activity"/>
    <property type="evidence" value="ECO:0007669"/>
    <property type="project" value="InterPro"/>
</dbReference>
<dbReference type="FunFam" id="1.10.8.60:FF:000001">
    <property type="entry name" value="ATP-dependent zinc metalloprotease FtsH"/>
    <property type="match status" value="1"/>
</dbReference>
<sequence>MTRPHLSSTDTSNDSKNDSKRPKDPFSIRKNAQGTPQNQWALFLWMTFAILLVFYYLQGVEQQTQVDLAYSDFLQAVESEHIEEVTLRGQSVEGRFTESGREAMNAGEAETFETTRPVIESDRLLERLEQNGIQVSARPVEPPWWQQILINALPWILFLGLLFWFWGRMQQRMMANGGGPFSMGKSQARQVQSEDSNVRLDDLAGSENAKREVTEVVDFLKNPERYRSLGARIPRGVLMMGPPGTGKTLLGKAVAGEAEVPFFSISGSEFIEMFVGVGASRVRDLFKEAKKQAPSVVFIDELDSIGRSRGAGMGGGHDEREQTLNQILAELDGFEKDASVVVLAATNRPDVLDKALLRPGRFDRKVTLENPHRDARRRILEVHTRKMPLADDVDLERLAEMTVGFSGADLANLANEAALEAGRNKQDKIDWDCFSDARDRELLGEAKDVGLSNAERHIVAYHEAGHALLAYLLPKADPLEKVTVLPRSQALGVTAQMPNEERYNMGEAYLRDRITVMFGGRLAESVVFDEVSSGAENDIEQATQLARRMIARWGMNRRLGPVTFAQSQEHFFLGKEMAQQREFGESTASLVDEEIRELLNSLEDRGRKLLKENRQALDALASALEKHETLETNEIRETLNGLVPERDGDHKGNDNNANGNKE</sequence>